<dbReference type="Gene3D" id="6.10.250.1680">
    <property type="match status" value="1"/>
</dbReference>
<accession>A0A1H3S8Q7</accession>
<dbReference type="InterPro" id="IPR012467">
    <property type="entry name" value="DUF1684"/>
</dbReference>
<evidence type="ECO:0008006" key="3">
    <source>
        <dbReference type="Google" id="ProtNLM"/>
    </source>
</evidence>
<sequence>MLFPANVGDVDDLDLADWRERVARLYLSDVDLAGFRAGRDALFAEHPQSPIPPDERPTFRGLPHFPANPDAIAEAPVRPATGGLTIDTGGPDGVVTYRRVGIADTPWGPLTLFWIEAYGGGLFLPFRDGTAGPRTYGAGRYLTDTVKGTFGRGVTLLGPDRVRLDFNYAYNPSCAYDDRWACPLAPEENRLAPPIEAGELNYK</sequence>
<dbReference type="PANTHER" id="PTHR41913:SF1">
    <property type="entry name" value="DUF1684 DOMAIN-CONTAINING PROTEIN"/>
    <property type="match status" value="1"/>
</dbReference>
<keyword evidence="2" id="KW-1185">Reference proteome</keyword>
<proteinExistence type="predicted"/>
<organism evidence="1 2">
    <name type="scientific">Asanoa ishikariensis</name>
    <dbReference type="NCBI Taxonomy" id="137265"/>
    <lineage>
        <taxon>Bacteria</taxon>
        <taxon>Bacillati</taxon>
        <taxon>Actinomycetota</taxon>
        <taxon>Actinomycetes</taxon>
        <taxon>Micromonosporales</taxon>
        <taxon>Micromonosporaceae</taxon>
        <taxon>Asanoa</taxon>
    </lineage>
</organism>
<dbReference type="AlphaFoldDB" id="A0A1H3S8Q7"/>
<dbReference type="Pfam" id="PF07920">
    <property type="entry name" value="DUF1684"/>
    <property type="match status" value="1"/>
</dbReference>
<dbReference type="STRING" id="137265.SAMN05421684_4671"/>
<dbReference type="EMBL" id="FNQB01000002">
    <property type="protein sequence ID" value="SDZ33965.1"/>
    <property type="molecule type" value="Genomic_DNA"/>
</dbReference>
<evidence type="ECO:0000313" key="1">
    <source>
        <dbReference type="EMBL" id="SDZ33965.1"/>
    </source>
</evidence>
<reference evidence="2" key="1">
    <citation type="submission" date="2016-10" db="EMBL/GenBank/DDBJ databases">
        <authorList>
            <person name="Varghese N."/>
            <person name="Submissions S."/>
        </authorList>
    </citation>
    <scope>NUCLEOTIDE SEQUENCE [LARGE SCALE GENOMIC DNA]</scope>
    <source>
        <strain evidence="2">DSM 44718</strain>
    </source>
</reference>
<gene>
    <name evidence="1" type="ORF">SAMN05421684_4671</name>
</gene>
<protein>
    <recommendedName>
        <fullName evidence="3">DUF1684 domain-containing protein</fullName>
    </recommendedName>
</protein>
<dbReference type="PANTHER" id="PTHR41913">
    <property type="entry name" value="DUF1684 DOMAIN-CONTAINING PROTEIN"/>
    <property type="match status" value="1"/>
</dbReference>
<dbReference type="Proteomes" id="UP000199632">
    <property type="component" value="Unassembled WGS sequence"/>
</dbReference>
<name>A0A1H3S8Q7_9ACTN</name>
<evidence type="ECO:0000313" key="2">
    <source>
        <dbReference type="Proteomes" id="UP000199632"/>
    </source>
</evidence>